<dbReference type="PANTHER" id="PTHR30346:SF29">
    <property type="entry name" value="LYSR SUBSTRATE-BINDING"/>
    <property type="match status" value="1"/>
</dbReference>
<dbReference type="Pfam" id="PF03466">
    <property type="entry name" value="LysR_substrate"/>
    <property type="match status" value="1"/>
</dbReference>
<evidence type="ECO:0000256" key="4">
    <source>
        <dbReference type="ARBA" id="ARBA00023163"/>
    </source>
</evidence>
<evidence type="ECO:0000256" key="2">
    <source>
        <dbReference type="ARBA" id="ARBA00023015"/>
    </source>
</evidence>
<accession>A0A542ZKV3</accession>
<dbReference type="CDD" id="cd08423">
    <property type="entry name" value="PBP2_LTTR_like_6"/>
    <property type="match status" value="1"/>
</dbReference>
<gene>
    <name evidence="6" type="ORF">FB474_2187</name>
</gene>
<dbReference type="SUPFAM" id="SSF46785">
    <property type="entry name" value="Winged helix' DNA-binding domain"/>
    <property type="match status" value="1"/>
</dbReference>
<dbReference type="Pfam" id="PF00126">
    <property type="entry name" value="HTH_1"/>
    <property type="match status" value="1"/>
</dbReference>
<name>A0A542ZKV3_9MICO</name>
<feature type="domain" description="HTH lysR-type" evidence="5">
    <location>
        <begin position="2"/>
        <end position="59"/>
    </location>
</feature>
<dbReference type="SUPFAM" id="SSF53850">
    <property type="entry name" value="Periplasmic binding protein-like II"/>
    <property type="match status" value="1"/>
</dbReference>
<dbReference type="OrthoDB" id="4131546at2"/>
<dbReference type="InterPro" id="IPR036390">
    <property type="entry name" value="WH_DNA-bd_sf"/>
</dbReference>
<protein>
    <submittedName>
        <fullName evidence="6">DNA-binding transcriptional LysR family regulator</fullName>
    </submittedName>
</protein>
<dbReference type="PANTHER" id="PTHR30346">
    <property type="entry name" value="TRANSCRIPTIONAL DUAL REGULATOR HCAR-RELATED"/>
    <property type="match status" value="1"/>
</dbReference>
<dbReference type="InterPro" id="IPR005119">
    <property type="entry name" value="LysR_subst-bd"/>
</dbReference>
<reference evidence="6 7" key="1">
    <citation type="submission" date="2019-06" db="EMBL/GenBank/DDBJ databases">
        <title>Sequencing the genomes of 1000 actinobacteria strains.</title>
        <authorList>
            <person name="Klenk H.-P."/>
        </authorList>
    </citation>
    <scope>NUCLEOTIDE SEQUENCE [LARGE SCALE GENOMIC DNA]</scope>
    <source>
        <strain evidence="6 7">DSM 18082</strain>
    </source>
</reference>
<keyword evidence="4" id="KW-0804">Transcription</keyword>
<dbReference type="EMBL" id="VFOQ01000001">
    <property type="protein sequence ID" value="TQL60790.1"/>
    <property type="molecule type" value="Genomic_DNA"/>
</dbReference>
<evidence type="ECO:0000313" key="6">
    <source>
        <dbReference type="EMBL" id="TQL60790.1"/>
    </source>
</evidence>
<sequence length="308" mass="32388">MIDAVALRSLAAVDRLGSVAAAADSLGYTASAVSQQVKRLEARAGVALLEKYGRGVMLTEAGRLLAASAHDLLAQMEQLESQLQSTTGRPAGRVRLASFATAARGVVAPALAALRESSPELEVTLSEAEPWDAVSLVATGQVDLAVVHNWEPLPLAIPDHLTCRHLGSDYADVLVHCEHPLAGRERVSAAELAGERWVSVAPGSICHQWLTKMFHDIGRAPRIEHFAAEFASHIALVAQGLAVALVPRLGRGELPAGVVAVHVVAPVPTRTVTAVWRRTMGESPALAAVVEALADAPSSLVRPQGDRS</sequence>
<comment type="similarity">
    <text evidence="1">Belongs to the LysR transcriptional regulatory family.</text>
</comment>
<dbReference type="GO" id="GO:0003677">
    <property type="term" value="F:DNA binding"/>
    <property type="evidence" value="ECO:0007669"/>
    <property type="project" value="UniProtKB-KW"/>
</dbReference>
<dbReference type="Gene3D" id="3.40.190.10">
    <property type="entry name" value="Periplasmic binding protein-like II"/>
    <property type="match status" value="2"/>
</dbReference>
<proteinExistence type="inferred from homology"/>
<evidence type="ECO:0000256" key="1">
    <source>
        <dbReference type="ARBA" id="ARBA00009437"/>
    </source>
</evidence>
<keyword evidence="3 6" id="KW-0238">DNA-binding</keyword>
<dbReference type="Proteomes" id="UP000319514">
    <property type="component" value="Unassembled WGS sequence"/>
</dbReference>
<dbReference type="AlphaFoldDB" id="A0A542ZKV3"/>
<dbReference type="GO" id="GO:0003700">
    <property type="term" value="F:DNA-binding transcription factor activity"/>
    <property type="evidence" value="ECO:0007669"/>
    <property type="project" value="InterPro"/>
</dbReference>
<comment type="caution">
    <text evidence="6">The sequence shown here is derived from an EMBL/GenBank/DDBJ whole genome shotgun (WGS) entry which is preliminary data.</text>
</comment>
<keyword evidence="7" id="KW-1185">Reference proteome</keyword>
<dbReference type="GO" id="GO:0032993">
    <property type="term" value="C:protein-DNA complex"/>
    <property type="evidence" value="ECO:0007669"/>
    <property type="project" value="TreeGrafter"/>
</dbReference>
<evidence type="ECO:0000259" key="5">
    <source>
        <dbReference type="PROSITE" id="PS50931"/>
    </source>
</evidence>
<dbReference type="PROSITE" id="PS50931">
    <property type="entry name" value="HTH_LYSR"/>
    <property type="match status" value="1"/>
</dbReference>
<evidence type="ECO:0000313" key="7">
    <source>
        <dbReference type="Proteomes" id="UP000319514"/>
    </source>
</evidence>
<dbReference type="Gene3D" id="1.10.10.10">
    <property type="entry name" value="Winged helix-like DNA-binding domain superfamily/Winged helix DNA-binding domain"/>
    <property type="match status" value="1"/>
</dbReference>
<dbReference type="RefSeq" id="WP_141788642.1">
    <property type="nucleotide sequence ID" value="NZ_BAAAKX010000016.1"/>
</dbReference>
<keyword evidence="2" id="KW-0805">Transcription regulation</keyword>
<evidence type="ECO:0000256" key="3">
    <source>
        <dbReference type="ARBA" id="ARBA00023125"/>
    </source>
</evidence>
<dbReference type="InterPro" id="IPR000847">
    <property type="entry name" value="LysR_HTH_N"/>
</dbReference>
<organism evidence="6 7">
    <name type="scientific">Oryzihumus leptocrescens</name>
    <dbReference type="NCBI Taxonomy" id="297536"/>
    <lineage>
        <taxon>Bacteria</taxon>
        <taxon>Bacillati</taxon>
        <taxon>Actinomycetota</taxon>
        <taxon>Actinomycetes</taxon>
        <taxon>Micrococcales</taxon>
        <taxon>Intrasporangiaceae</taxon>
        <taxon>Oryzihumus</taxon>
    </lineage>
</organism>
<dbReference type="InterPro" id="IPR036388">
    <property type="entry name" value="WH-like_DNA-bd_sf"/>
</dbReference>